<proteinExistence type="predicted"/>
<organism evidence="2 3">
    <name type="scientific">Ziziphus jujuba</name>
    <name type="common">Chinese jujube</name>
    <name type="synonym">Ziziphus sativa</name>
    <dbReference type="NCBI Taxonomy" id="326968"/>
    <lineage>
        <taxon>Eukaryota</taxon>
        <taxon>Viridiplantae</taxon>
        <taxon>Streptophyta</taxon>
        <taxon>Embryophyta</taxon>
        <taxon>Tracheophyta</taxon>
        <taxon>Spermatophyta</taxon>
        <taxon>Magnoliopsida</taxon>
        <taxon>eudicotyledons</taxon>
        <taxon>Gunneridae</taxon>
        <taxon>Pentapetalae</taxon>
        <taxon>rosids</taxon>
        <taxon>fabids</taxon>
        <taxon>Rosales</taxon>
        <taxon>Rhamnaceae</taxon>
        <taxon>Paliureae</taxon>
        <taxon>Ziziphus</taxon>
    </lineage>
</organism>
<dbReference type="Gene3D" id="1.10.510.10">
    <property type="entry name" value="Transferase(Phosphotransferase) domain 1"/>
    <property type="match status" value="1"/>
</dbReference>
<name>A0ABM4A3R5_ZIZJJ</name>
<protein>
    <submittedName>
        <fullName evidence="3">Probable LRR receptor-like serine/threonine-protein kinase At5g10290</fullName>
    </submittedName>
</protein>
<dbReference type="Proteomes" id="UP001652623">
    <property type="component" value="Chromosome 3"/>
</dbReference>
<dbReference type="InterPro" id="IPR011009">
    <property type="entry name" value="Kinase-like_dom_sf"/>
</dbReference>
<dbReference type="InterPro" id="IPR000719">
    <property type="entry name" value="Prot_kinase_dom"/>
</dbReference>
<dbReference type="PANTHER" id="PTHR47481">
    <property type="match status" value="1"/>
</dbReference>
<feature type="domain" description="Protein kinase" evidence="1">
    <location>
        <begin position="1"/>
        <end position="192"/>
    </location>
</feature>
<dbReference type="PROSITE" id="PS50011">
    <property type="entry name" value="PROTEIN_KINASE_DOM"/>
    <property type="match status" value="1"/>
</dbReference>
<dbReference type="GeneID" id="125420409"/>
<evidence type="ECO:0000313" key="3">
    <source>
        <dbReference type="RefSeq" id="XP_060671368.1"/>
    </source>
</evidence>
<gene>
    <name evidence="3" type="primary">LOC125420409</name>
</gene>
<accession>A0ABM4A3R5</accession>
<sequence>MVHKDIYISSKNILLDDEYEAHISDFGFATTLDPNSSNWTPFAGTIGYLAPELGYLVGMKTSRRVWISIGETYASHSEVTMIQLRNELQTTKKGALKVIEYCKKMKKIAHQFFAGGFLVSEKELVICILIGLGPEYETIRVSYTSSLPLPSLQEVNNYLAHYETTLEQNSVSGYVYIFKSCFCFKSSTATKF</sequence>
<dbReference type="RefSeq" id="XP_060671368.1">
    <property type="nucleotide sequence ID" value="XM_060815385.1"/>
</dbReference>
<dbReference type="Pfam" id="PF00069">
    <property type="entry name" value="Pkinase"/>
    <property type="match status" value="1"/>
</dbReference>
<evidence type="ECO:0000313" key="2">
    <source>
        <dbReference type="Proteomes" id="UP001652623"/>
    </source>
</evidence>
<keyword evidence="2" id="KW-1185">Reference proteome</keyword>
<dbReference type="PANTHER" id="PTHR47481:SF10">
    <property type="entry name" value="COPIA-LIKE POLYPROTEIN_RETROTRANSPOSON"/>
    <property type="match status" value="1"/>
</dbReference>
<dbReference type="Pfam" id="PF14223">
    <property type="entry name" value="Retrotran_gag_2"/>
    <property type="match status" value="1"/>
</dbReference>
<evidence type="ECO:0000259" key="1">
    <source>
        <dbReference type="PROSITE" id="PS50011"/>
    </source>
</evidence>
<dbReference type="SUPFAM" id="SSF56112">
    <property type="entry name" value="Protein kinase-like (PK-like)"/>
    <property type="match status" value="1"/>
</dbReference>
<reference evidence="3" key="1">
    <citation type="submission" date="2025-08" db="UniProtKB">
        <authorList>
            <consortium name="RefSeq"/>
        </authorList>
    </citation>
    <scope>IDENTIFICATION</scope>
    <source>
        <tissue evidence="3">Seedling</tissue>
    </source>
</reference>